<dbReference type="AlphaFoldDB" id="A0AA39YER5"/>
<evidence type="ECO:0000256" key="1">
    <source>
        <dbReference type="ARBA" id="ARBA00001954"/>
    </source>
</evidence>
<name>A0AA39YER5_9PEZI</name>
<dbReference type="PANTHER" id="PTHR10696:SF25">
    <property type="entry name" value="OXIDOREDUCTASE AIM17-RELATED"/>
    <property type="match status" value="1"/>
</dbReference>
<dbReference type="PANTHER" id="PTHR10696">
    <property type="entry name" value="GAMMA-BUTYROBETAINE HYDROXYLASE-RELATED"/>
    <property type="match status" value="1"/>
</dbReference>
<keyword evidence="9" id="KW-1185">Reference proteome</keyword>
<comment type="cofactor">
    <cofactor evidence="1">
        <name>Fe(2+)</name>
        <dbReference type="ChEBI" id="CHEBI:29033"/>
    </cofactor>
</comment>
<dbReference type="GO" id="GO:0045329">
    <property type="term" value="P:carnitine biosynthetic process"/>
    <property type="evidence" value="ECO:0007669"/>
    <property type="project" value="TreeGrafter"/>
</dbReference>
<dbReference type="InterPro" id="IPR042098">
    <property type="entry name" value="TauD-like_sf"/>
</dbReference>
<evidence type="ECO:0000256" key="5">
    <source>
        <dbReference type="ARBA" id="ARBA00023002"/>
    </source>
</evidence>
<sequence length="368" mass="42252">LSTLWLRDTCTCPLCVDPDSGQKNFATTEISSRPPYSRAEVAEDGSLVIEWENDFMSGGPHTSRWTPEEVNSWFRSPSPRISWHVPRTLWNKAKYESLRDQCQISYDDWLHNDDAFAAVFEKLFETGLVFVKDVPTTETEVEKVANRIGILQQTFYGATWDVRSKPHAENVAYTSKFLGLHQDLMYHKPIPKLQFLHCLENSCEGGESLFSDGLRAAYDLKLNQPAIYAQLCDLPVHFHYKKGGHDYEWRHSTIREVQGWVQSTHWAPPFQAPFSPQHNLRGVQTPLPAGSVLQWHRAAKAFQENIEAPENVVEVKLRPGECVIFDNTRLLHGRRQFTASQGHRWLKGTYISPQVFRGAENRLAEKMK</sequence>
<dbReference type="InterPro" id="IPR038492">
    <property type="entry name" value="GBBH-like_N_sf"/>
</dbReference>
<feature type="domain" description="TauD/TfdA-like" evidence="7">
    <location>
        <begin position="103"/>
        <end position="350"/>
    </location>
</feature>
<dbReference type="Pfam" id="PF02668">
    <property type="entry name" value="TauD"/>
    <property type="match status" value="1"/>
</dbReference>
<gene>
    <name evidence="8" type="ORF">B0T16DRAFT_289707</name>
</gene>
<dbReference type="EMBL" id="JAULSV010000003">
    <property type="protein sequence ID" value="KAK0649665.1"/>
    <property type="molecule type" value="Genomic_DNA"/>
</dbReference>
<dbReference type="GO" id="GO:0005739">
    <property type="term" value="C:mitochondrion"/>
    <property type="evidence" value="ECO:0007669"/>
    <property type="project" value="TreeGrafter"/>
</dbReference>
<dbReference type="Gene3D" id="3.30.2020.30">
    <property type="match status" value="1"/>
</dbReference>
<feature type="non-terminal residue" evidence="8">
    <location>
        <position position="368"/>
    </location>
</feature>
<evidence type="ECO:0000259" key="7">
    <source>
        <dbReference type="Pfam" id="PF02668"/>
    </source>
</evidence>
<reference evidence="8" key="1">
    <citation type="submission" date="2023-06" db="EMBL/GenBank/DDBJ databases">
        <title>Genome-scale phylogeny and comparative genomics of the fungal order Sordariales.</title>
        <authorList>
            <consortium name="Lawrence Berkeley National Laboratory"/>
            <person name="Hensen N."/>
            <person name="Bonometti L."/>
            <person name="Westerberg I."/>
            <person name="Brannstrom I.O."/>
            <person name="Guillou S."/>
            <person name="Cros-Aarteil S."/>
            <person name="Calhoun S."/>
            <person name="Haridas S."/>
            <person name="Kuo A."/>
            <person name="Mondo S."/>
            <person name="Pangilinan J."/>
            <person name="Riley R."/>
            <person name="Labutti K."/>
            <person name="Andreopoulos B."/>
            <person name="Lipzen A."/>
            <person name="Chen C."/>
            <person name="Yanf M."/>
            <person name="Daum C."/>
            <person name="Ng V."/>
            <person name="Clum A."/>
            <person name="Steindorff A."/>
            <person name="Ohm R."/>
            <person name="Martin F."/>
            <person name="Silar P."/>
            <person name="Natvig D."/>
            <person name="Lalanne C."/>
            <person name="Gautier V."/>
            <person name="Ament-Velasquez S.L."/>
            <person name="Kruys A."/>
            <person name="Hutchinson M.I."/>
            <person name="Powell A.J."/>
            <person name="Barry K."/>
            <person name="Miller A.N."/>
            <person name="Grigoriev I.V."/>
            <person name="Debuchy R."/>
            <person name="Gladieux P."/>
            <person name="Thoren M.H."/>
            <person name="Johannesson H."/>
        </authorList>
    </citation>
    <scope>NUCLEOTIDE SEQUENCE</scope>
    <source>
        <strain evidence="8">SMH2532-1</strain>
    </source>
</reference>
<dbReference type="CDD" id="cd00250">
    <property type="entry name" value="CAS_like"/>
    <property type="match status" value="1"/>
</dbReference>
<evidence type="ECO:0000256" key="2">
    <source>
        <dbReference type="ARBA" id="ARBA00008654"/>
    </source>
</evidence>
<evidence type="ECO:0000256" key="6">
    <source>
        <dbReference type="ARBA" id="ARBA00023004"/>
    </source>
</evidence>
<keyword evidence="5" id="KW-0560">Oxidoreductase</keyword>
<organism evidence="8 9">
    <name type="scientific">Cercophora newfieldiana</name>
    <dbReference type="NCBI Taxonomy" id="92897"/>
    <lineage>
        <taxon>Eukaryota</taxon>
        <taxon>Fungi</taxon>
        <taxon>Dikarya</taxon>
        <taxon>Ascomycota</taxon>
        <taxon>Pezizomycotina</taxon>
        <taxon>Sordariomycetes</taxon>
        <taxon>Sordariomycetidae</taxon>
        <taxon>Sordariales</taxon>
        <taxon>Lasiosphaeriaceae</taxon>
        <taxon>Cercophora</taxon>
    </lineage>
</organism>
<feature type="non-terminal residue" evidence="8">
    <location>
        <position position="1"/>
    </location>
</feature>
<keyword evidence="3" id="KW-0479">Metal-binding</keyword>
<dbReference type="GO" id="GO:0051213">
    <property type="term" value="F:dioxygenase activity"/>
    <property type="evidence" value="ECO:0007669"/>
    <property type="project" value="UniProtKB-KW"/>
</dbReference>
<dbReference type="GO" id="GO:0046872">
    <property type="term" value="F:metal ion binding"/>
    <property type="evidence" value="ECO:0007669"/>
    <property type="project" value="UniProtKB-KW"/>
</dbReference>
<evidence type="ECO:0000256" key="3">
    <source>
        <dbReference type="ARBA" id="ARBA00022723"/>
    </source>
</evidence>
<dbReference type="Gene3D" id="3.60.130.10">
    <property type="entry name" value="Clavaminate synthase-like"/>
    <property type="match status" value="1"/>
</dbReference>
<comment type="similarity">
    <text evidence="2">Belongs to the gamma-BBH/TMLD family.</text>
</comment>
<protein>
    <recommendedName>
        <fullName evidence="7">TauD/TfdA-like domain-containing protein</fullName>
    </recommendedName>
</protein>
<evidence type="ECO:0000313" key="8">
    <source>
        <dbReference type="EMBL" id="KAK0649665.1"/>
    </source>
</evidence>
<keyword evidence="4" id="KW-0223">Dioxygenase</keyword>
<comment type="caution">
    <text evidence="8">The sequence shown here is derived from an EMBL/GenBank/DDBJ whole genome shotgun (WGS) entry which is preliminary data.</text>
</comment>
<dbReference type="Proteomes" id="UP001174936">
    <property type="component" value="Unassembled WGS sequence"/>
</dbReference>
<accession>A0AA39YER5</accession>
<dbReference type="InterPro" id="IPR050411">
    <property type="entry name" value="AlphaKG_dependent_hydroxylases"/>
</dbReference>
<evidence type="ECO:0000256" key="4">
    <source>
        <dbReference type="ARBA" id="ARBA00022964"/>
    </source>
</evidence>
<proteinExistence type="inferred from homology"/>
<dbReference type="InterPro" id="IPR003819">
    <property type="entry name" value="TauD/TfdA-like"/>
</dbReference>
<evidence type="ECO:0000313" key="9">
    <source>
        <dbReference type="Proteomes" id="UP001174936"/>
    </source>
</evidence>
<keyword evidence="6" id="KW-0408">Iron</keyword>
<dbReference type="SUPFAM" id="SSF51197">
    <property type="entry name" value="Clavaminate synthase-like"/>
    <property type="match status" value="1"/>
</dbReference>